<evidence type="ECO:0000313" key="4">
    <source>
        <dbReference type="Proteomes" id="UP001501175"/>
    </source>
</evidence>
<evidence type="ECO:0000256" key="1">
    <source>
        <dbReference type="SAM" id="SignalP"/>
    </source>
</evidence>
<dbReference type="Proteomes" id="UP001501175">
    <property type="component" value="Unassembled WGS sequence"/>
</dbReference>
<dbReference type="Gene3D" id="1.10.606.20">
    <property type="match status" value="1"/>
</dbReference>
<feature type="signal peptide" evidence="1">
    <location>
        <begin position="1"/>
        <end position="22"/>
    </location>
</feature>
<protein>
    <recommendedName>
        <fullName evidence="2">Phosphatidic acid phosphatase type 2/haloperoxidase domain-containing protein</fullName>
    </recommendedName>
</protein>
<dbReference type="SUPFAM" id="SSF48317">
    <property type="entry name" value="Acid phosphatase/Vanadium-dependent haloperoxidase"/>
    <property type="match status" value="1"/>
</dbReference>
<dbReference type="Pfam" id="PF01569">
    <property type="entry name" value="PAP2"/>
    <property type="match status" value="1"/>
</dbReference>
<dbReference type="CDD" id="cd03398">
    <property type="entry name" value="PAP2_haloperoxidase"/>
    <property type="match status" value="1"/>
</dbReference>
<evidence type="ECO:0000259" key="2">
    <source>
        <dbReference type="Pfam" id="PF01569"/>
    </source>
</evidence>
<dbReference type="PANTHER" id="PTHR34599">
    <property type="entry name" value="PEROXIDASE-RELATED"/>
    <property type="match status" value="1"/>
</dbReference>
<dbReference type="InterPro" id="IPR036938">
    <property type="entry name" value="PAP2/HPO_sf"/>
</dbReference>
<accession>A0ABP8MGW4</accession>
<gene>
    <name evidence="3" type="ORF">GCM10023189_07470</name>
</gene>
<dbReference type="EMBL" id="BAABHD010000005">
    <property type="protein sequence ID" value="GAA4448894.1"/>
    <property type="molecule type" value="Genomic_DNA"/>
</dbReference>
<evidence type="ECO:0000313" key="3">
    <source>
        <dbReference type="EMBL" id="GAA4448894.1"/>
    </source>
</evidence>
<dbReference type="RefSeq" id="WP_345240677.1">
    <property type="nucleotide sequence ID" value="NZ_BAABHD010000005.1"/>
</dbReference>
<proteinExistence type="predicted"/>
<feature type="domain" description="Phosphatidic acid phosphatase type 2/haloperoxidase" evidence="2">
    <location>
        <begin position="322"/>
        <end position="454"/>
    </location>
</feature>
<keyword evidence="4" id="KW-1185">Reference proteome</keyword>
<dbReference type="PROSITE" id="PS51257">
    <property type="entry name" value="PROKAR_LIPOPROTEIN"/>
    <property type="match status" value="1"/>
</dbReference>
<reference evidence="4" key="1">
    <citation type="journal article" date="2019" name="Int. J. Syst. Evol. Microbiol.">
        <title>The Global Catalogue of Microorganisms (GCM) 10K type strain sequencing project: providing services to taxonomists for standard genome sequencing and annotation.</title>
        <authorList>
            <consortium name="The Broad Institute Genomics Platform"/>
            <consortium name="The Broad Institute Genome Sequencing Center for Infectious Disease"/>
            <person name="Wu L."/>
            <person name="Ma J."/>
        </authorList>
    </citation>
    <scope>NUCLEOTIDE SEQUENCE [LARGE SCALE GENOMIC DNA]</scope>
    <source>
        <strain evidence="4">JCM 17927</strain>
    </source>
</reference>
<keyword evidence="1" id="KW-0732">Signal</keyword>
<dbReference type="InterPro" id="IPR052559">
    <property type="entry name" value="V-haloperoxidase"/>
</dbReference>
<comment type="caution">
    <text evidence="3">The sequence shown here is derived from an EMBL/GenBank/DDBJ whole genome shotgun (WGS) entry which is preliminary data.</text>
</comment>
<name>A0ABP8MGW4_9BACT</name>
<organism evidence="3 4">
    <name type="scientific">Nibrella saemangeumensis</name>
    <dbReference type="NCBI Taxonomy" id="1084526"/>
    <lineage>
        <taxon>Bacteria</taxon>
        <taxon>Pseudomonadati</taxon>
        <taxon>Bacteroidota</taxon>
        <taxon>Cytophagia</taxon>
        <taxon>Cytophagales</taxon>
        <taxon>Spirosomataceae</taxon>
        <taxon>Nibrella</taxon>
    </lineage>
</organism>
<sequence>MTIHTHKKAFLLAGLIATGLLAGCRQSPEPEIDPTAFKPEGIALNTLPADVAIRWADMALRITTRTPGNSPTYASRAFGYLGLTMYETTVFGNHDARTLVGQLNGLKRLPYPQSGKTYDWVLSLNAGQAYLLKQLYEHTSVFNQRSVDSLEQVVRRERIDDVDAETVTRSEEYGRSVARAIYEWSASDGGHQGYINSFPMDYKLPGVPGTWLPPSDGQVAIPRALHPHWGRNRTFVPANSRMPMARPVAYSTNPQSAYYALYKAVYDKNKQLTQEEKEIALWWADDPSETFTPPGHSFNLANITVKTAQPGLAKAAETYARVGMSVADAFIICWKCKFTFHNERPSTFVRANIDPRWFPFWPEPPFPGFSSGHATQSAATATVLTDLYGLRFALTDSSHVGRHEDLVRNVSYKPRRFNSFWETAEESAWSRFLGGIHTQQDNEAGLSEGRKIGANINQLVWKK</sequence>
<feature type="chain" id="PRO_5046534937" description="Phosphatidic acid phosphatase type 2/haloperoxidase domain-containing protein" evidence="1">
    <location>
        <begin position="23"/>
        <end position="463"/>
    </location>
</feature>
<dbReference type="InterPro" id="IPR000326">
    <property type="entry name" value="PAP2/HPO"/>
</dbReference>
<dbReference type="PANTHER" id="PTHR34599:SF1">
    <property type="entry name" value="PHOSPHATIDIC ACID PHOSPHATASE TYPE 2_HALOPEROXIDASE DOMAIN-CONTAINING PROTEIN"/>
    <property type="match status" value="1"/>
</dbReference>